<dbReference type="KEGG" id="swd:Swoo_1812"/>
<evidence type="ECO:0008006" key="3">
    <source>
        <dbReference type="Google" id="ProtNLM"/>
    </source>
</evidence>
<sequence length="197" mass="22076">MITDSSPYFSVKHDFKVYLTAWPDNAPIPTEGELTLMLPLGLQLISDVKSLEADCLLQLRHLDDEAKTVVEYLKLQSKKVDLVLQHVLEREAHDGELHQGKFFGGSGIRIIGATQFDVGKQFKLTLHIKEELVALLCFAQVTATQVIEATDVEPQTGYLTELEFSVITDTDVEQLVKASLSVQQRQLKQRKLAKKAT</sequence>
<reference evidence="1 2" key="1">
    <citation type="submission" date="2008-02" db="EMBL/GenBank/DDBJ databases">
        <title>Complete sequence of Shewanella woodyi ATCC 51908.</title>
        <authorList>
            <consortium name="US DOE Joint Genome Institute"/>
            <person name="Copeland A."/>
            <person name="Lucas S."/>
            <person name="Lapidus A."/>
            <person name="Glavina del Rio T."/>
            <person name="Dalin E."/>
            <person name="Tice H."/>
            <person name="Bruce D."/>
            <person name="Goodwin L."/>
            <person name="Pitluck S."/>
            <person name="Sims D."/>
            <person name="Brettin T."/>
            <person name="Detter J.C."/>
            <person name="Han C."/>
            <person name="Kuske C.R."/>
            <person name="Schmutz J."/>
            <person name="Larimer F."/>
            <person name="Land M."/>
            <person name="Hauser L."/>
            <person name="Kyrpides N."/>
            <person name="Lykidis A."/>
            <person name="Zhao J.-S."/>
            <person name="Richardson P."/>
        </authorList>
    </citation>
    <scope>NUCLEOTIDE SEQUENCE [LARGE SCALE GENOMIC DNA]</scope>
    <source>
        <strain evidence="2">ATCC 51908 / MS32</strain>
    </source>
</reference>
<organism evidence="1 2">
    <name type="scientific">Shewanella woodyi (strain ATCC 51908 / MS32)</name>
    <dbReference type="NCBI Taxonomy" id="392500"/>
    <lineage>
        <taxon>Bacteria</taxon>
        <taxon>Pseudomonadati</taxon>
        <taxon>Pseudomonadota</taxon>
        <taxon>Gammaproteobacteria</taxon>
        <taxon>Alteromonadales</taxon>
        <taxon>Shewanellaceae</taxon>
        <taxon>Shewanella</taxon>
    </lineage>
</organism>
<dbReference type="AlphaFoldDB" id="B1KNL9"/>
<evidence type="ECO:0000313" key="1">
    <source>
        <dbReference type="EMBL" id="ACA86096.1"/>
    </source>
</evidence>
<proteinExistence type="predicted"/>
<keyword evidence="2" id="KW-1185">Reference proteome</keyword>
<protein>
    <recommendedName>
        <fullName evidence="3">Type IV pilus assembly PilZ</fullName>
    </recommendedName>
</protein>
<dbReference type="STRING" id="392500.Swoo_1812"/>
<accession>B1KNL9</accession>
<gene>
    <name evidence="1" type="ordered locus">Swoo_1812</name>
</gene>
<name>B1KNL9_SHEWM</name>
<dbReference type="HOGENOM" id="CLU_116211_0_0_6"/>
<evidence type="ECO:0000313" key="2">
    <source>
        <dbReference type="Proteomes" id="UP000002168"/>
    </source>
</evidence>
<dbReference type="RefSeq" id="WP_012324442.1">
    <property type="nucleotide sequence ID" value="NC_010506.1"/>
</dbReference>
<dbReference type="Proteomes" id="UP000002168">
    <property type="component" value="Chromosome"/>
</dbReference>
<dbReference type="EMBL" id="CP000961">
    <property type="protein sequence ID" value="ACA86096.1"/>
    <property type="molecule type" value="Genomic_DNA"/>
</dbReference>
<dbReference type="eggNOG" id="ENOG5032S61">
    <property type="taxonomic scope" value="Bacteria"/>
</dbReference>